<evidence type="ECO:0000313" key="4">
    <source>
        <dbReference type="Proteomes" id="UP001309876"/>
    </source>
</evidence>
<feature type="region of interest" description="Disordered" evidence="1">
    <location>
        <begin position="38"/>
        <end position="72"/>
    </location>
</feature>
<sequence length="742" mass="81052">MAGASEAHPDVADGLITGNTSRQPIHFSYNPSHNLVFAPQTHLDSGSDVDSDPLHANLPLPATPLPSDTAGLPSPVPGPSTYMGYDHAANIAQRRGGEGADADMGDAGTNLTAHHASTVPQIELATPSTAGPISNAATQKWLPPLNHTSPTFATFQGLSLDFPSSGLSEEIGTNNLKFSARGSMLIDGKKANGARAGTHVVSARTMPILKESSAQEDELSTTRKRAVTTISERPQTRSMSSDEEALAEKVRAFYVLGTDTVPDQDNNSVTAKRTNLRWQDAIPENRDSLLSGTSPATSTTDVSRMPPSPTFLREDNELAGGLEDWQDVDNSEVDRYGFIVPKTPPVNAADASRINGVKRTPTGSGPGLQRVSTSLQLAAETPRRKHTIRRAPSNARSTKSDHQPQRSPSQHSLRSTKSVNLHRPQSASRNLANRFPHNKDRRILDEAGDMLTLPRSSTASTLTRTLTDEGTTTTAGTYAPLSTPQARRKEVERQEKWRKMAHEVPAKPGIVGGGMTFSFDTASPKLIEQTGYVQGMAALAATFLAYYEEEKAFIMLVRLWELRGLEKLYKYGFGGLMEALDDFEKLWLGEGELKKKLDDLMIGPTAYGTRWYLTLFNYSIPFPSQLRVWDVFILLGDDLNDEQTPTAVHRDDTGMTNGNAKLNGGNEKEDEKANFGTTLDVLHATSAALIDGMRGILLDSDFENAMKVLTSWVPIRDEDLFMRVARAEWKLHEQRRLGKKKS</sequence>
<feature type="compositionally biased region" description="Polar residues" evidence="1">
    <location>
        <begin position="405"/>
        <end position="431"/>
    </location>
</feature>
<comment type="caution">
    <text evidence="3">The sequence shown here is derived from an EMBL/GenBank/DDBJ whole genome shotgun (WGS) entry which is preliminary data.</text>
</comment>
<feature type="region of interest" description="Disordered" evidence="1">
    <location>
        <begin position="282"/>
        <end position="309"/>
    </location>
</feature>
<dbReference type="GO" id="GO:0005096">
    <property type="term" value="F:GTPase activator activity"/>
    <property type="evidence" value="ECO:0007669"/>
    <property type="project" value="TreeGrafter"/>
</dbReference>
<dbReference type="Gene3D" id="1.10.8.270">
    <property type="entry name" value="putative rabgap domain of human tbc1 domain family member 14 like domains"/>
    <property type="match status" value="1"/>
</dbReference>
<dbReference type="InterPro" id="IPR035969">
    <property type="entry name" value="Rab-GAP_TBC_sf"/>
</dbReference>
<feature type="compositionally biased region" description="Polar residues" evidence="1">
    <location>
        <begin position="288"/>
        <end position="302"/>
    </location>
</feature>
<dbReference type="PANTHER" id="PTHR47219">
    <property type="entry name" value="RAB GTPASE-ACTIVATING PROTEIN 1-LIKE"/>
    <property type="match status" value="1"/>
</dbReference>
<feature type="region of interest" description="Disordered" evidence="1">
    <location>
        <begin position="344"/>
        <end position="440"/>
    </location>
</feature>
<evidence type="ECO:0000313" key="3">
    <source>
        <dbReference type="EMBL" id="KAK5084714.1"/>
    </source>
</evidence>
<dbReference type="SMART" id="SM00164">
    <property type="entry name" value="TBC"/>
    <property type="match status" value="1"/>
</dbReference>
<reference evidence="3 4" key="1">
    <citation type="submission" date="2023-08" db="EMBL/GenBank/DDBJ databases">
        <title>Black Yeasts Isolated from many extreme environments.</title>
        <authorList>
            <person name="Coleine C."/>
            <person name="Stajich J.E."/>
            <person name="Selbmann L."/>
        </authorList>
    </citation>
    <scope>NUCLEOTIDE SEQUENCE [LARGE SCALE GENOMIC DNA]</scope>
    <source>
        <strain evidence="3 4">CCFEE 5910</strain>
    </source>
</reference>
<dbReference type="Proteomes" id="UP001309876">
    <property type="component" value="Unassembled WGS sequence"/>
</dbReference>
<dbReference type="SUPFAM" id="SSF47923">
    <property type="entry name" value="Ypt/Rab-GAP domain of gyp1p"/>
    <property type="match status" value="2"/>
</dbReference>
<dbReference type="Pfam" id="PF00566">
    <property type="entry name" value="RabGAP-TBC"/>
    <property type="match status" value="1"/>
</dbReference>
<dbReference type="FunFam" id="1.10.472.80:FF:000055">
    <property type="entry name" value="TBC domain-containing protein C1778.09"/>
    <property type="match status" value="1"/>
</dbReference>
<feature type="region of interest" description="Disordered" evidence="1">
    <location>
        <begin position="212"/>
        <end position="243"/>
    </location>
</feature>
<dbReference type="InterPro" id="IPR050302">
    <property type="entry name" value="Rab_GAP_TBC_domain"/>
</dbReference>
<dbReference type="GO" id="GO:0031267">
    <property type="term" value="F:small GTPase binding"/>
    <property type="evidence" value="ECO:0007669"/>
    <property type="project" value="TreeGrafter"/>
</dbReference>
<dbReference type="EMBL" id="JAVRRJ010000005">
    <property type="protein sequence ID" value="KAK5084714.1"/>
    <property type="molecule type" value="Genomic_DNA"/>
</dbReference>
<dbReference type="AlphaFoldDB" id="A0AAN7Y689"/>
<feature type="compositionally biased region" description="Polar residues" evidence="1">
    <location>
        <begin position="228"/>
        <end position="239"/>
    </location>
</feature>
<evidence type="ECO:0000256" key="1">
    <source>
        <dbReference type="SAM" id="MobiDB-lite"/>
    </source>
</evidence>
<evidence type="ECO:0000259" key="2">
    <source>
        <dbReference type="PROSITE" id="PS50086"/>
    </source>
</evidence>
<organism evidence="3 4">
    <name type="scientific">Lithohypha guttulata</name>
    <dbReference type="NCBI Taxonomy" id="1690604"/>
    <lineage>
        <taxon>Eukaryota</taxon>
        <taxon>Fungi</taxon>
        <taxon>Dikarya</taxon>
        <taxon>Ascomycota</taxon>
        <taxon>Pezizomycotina</taxon>
        <taxon>Eurotiomycetes</taxon>
        <taxon>Chaetothyriomycetidae</taxon>
        <taxon>Chaetothyriales</taxon>
        <taxon>Trichomeriaceae</taxon>
        <taxon>Lithohypha</taxon>
    </lineage>
</organism>
<dbReference type="PROSITE" id="PS50086">
    <property type="entry name" value="TBC_RABGAP"/>
    <property type="match status" value="1"/>
</dbReference>
<name>A0AAN7Y689_9EURO</name>
<keyword evidence="4" id="KW-1185">Reference proteome</keyword>
<accession>A0AAN7Y689</accession>
<dbReference type="InterPro" id="IPR000195">
    <property type="entry name" value="Rab-GAP-TBC_dom"/>
</dbReference>
<dbReference type="Gene3D" id="1.10.472.80">
    <property type="entry name" value="Ypt/Rab-GAP domain of gyp1p, domain 3"/>
    <property type="match status" value="1"/>
</dbReference>
<gene>
    <name evidence="3" type="ORF">LTR05_005792</name>
</gene>
<dbReference type="PANTHER" id="PTHR47219:SF9">
    <property type="entry name" value="GTPASE ACTIVATING PROTEIN AND CENTROSOME-ASSOCIATED, ISOFORM B"/>
    <property type="match status" value="1"/>
</dbReference>
<proteinExistence type="predicted"/>
<protein>
    <recommendedName>
        <fullName evidence="2">Rab-GAP TBC domain-containing protein</fullName>
    </recommendedName>
</protein>
<feature type="domain" description="Rab-GAP TBC" evidence="2">
    <location>
        <begin position="449"/>
        <end position="636"/>
    </location>
</feature>